<feature type="region of interest" description="Disordered" evidence="1">
    <location>
        <begin position="1"/>
        <end position="29"/>
    </location>
</feature>
<evidence type="ECO:0000256" key="1">
    <source>
        <dbReference type="SAM" id="MobiDB-lite"/>
    </source>
</evidence>
<protein>
    <submittedName>
        <fullName evidence="2">7078_t:CDS:1</fullName>
    </submittedName>
</protein>
<dbReference type="AlphaFoldDB" id="A0A9N8YLT2"/>
<dbReference type="Proteomes" id="UP000789706">
    <property type="component" value="Unassembled WGS sequence"/>
</dbReference>
<organism evidence="2 3">
    <name type="scientific">Diversispora eburnea</name>
    <dbReference type="NCBI Taxonomy" id="1213867"/>
    <lineage>
        <taxon>Eukaryota</taxon>
        <taxon>Fungi</taxon>
        <taxon>Fungi incertae sedis</taxon>
        <taxon>Mucoromycota</taxon>
        <taxon>Glomeromycotina</taxon>
        <taxon>Glomeromycetes</taxon>
        <taxon>Diversisporales</taxon>
        <taxon>Diversisporaceae</taxon>
        <taxon>Diversispora</taxon>
    </lineage>
</organism>
<dbReference type="InterPro" id="IPR036047">
    <property type="entry name" value="F-box-like_dom_sf"/>
</dbReference>
<accession>A0A9N8YLT2</accession>
<evidence type="ECO:0000313" key="2">
    <source>
        <dbReference type="EMBL" id="CAG8432751.1"/>
    </source>
</evidence>
<name>A0A9N8YLT2_9GLOM</name>
<sequence>MSKLKSNKKLKKTSTNKNKTNEKNNEKTKEKINEYKTKNNKIMDSTVNENTIKKPNCRPGRLVRVGKTWVRINNNNLSVISLHEELSKLPVSSSKTVTLLHEENTNNNNDKNEKGLILNVENVINENNLNKEKNVINYYSLSTKLSDNIISKQLKGKGREVECKLSQNTFLPVGYQLAEEIFSYLEVEDLVSVSLTYKPIYKFITLSTNLWKNLYKQFVSIKINKIMEPLTMLQTLTNNNLKPSIAWKNHVFSRIKYRPIYLSYTYLDSSNDFMITFPGASYDYDTIYTEVQEYVIDEDEPTSSSNCNSPNFNSRPPQYINNRIRRGNQVLFDEIQNGFQDQWRIAIEKVKCEMISPLKLKDGDDIFVVYNYSDTKKHPYTFEILKIFDNINEAIKFAKEMSDELDGGDVKNVEHRGEIFDSKRKNIFLEINESNELRVSVDKVKFWKKVHKIPNFLHYDNENGKDKIIETWKQMGYVDKSFLLEALQNIVDTSSPSILEDLSLSVDKNKRFKIREEKLEKI</sequence>
<dbReference type="EMBL" id="CAJVPK010000002">
    <property type="protein sequence ID" value="CAG8432751.1"/>
    <property type="molecule type" value="Genomic_DNA"/>
</dbReference>
<evidence type="ECO:0000313" key="3">
    <source>
        <dbReference type="Proteomes" id="UP000789706"/>
    </source>
</evidence>
<proteinExistence type="predicted"/>
<dbReference type="OrthoDB" id="2418426at2759"/>
<comment type="caution">
    <text evidence="2">The sequence shown here is derived from an EMBL/GenBank/DDBJ whole genome shotgun (WGS) entry which is preliminary data.</text>
</comment>
<gene>
    <name evidence="2" type="ORF">DEBURN_LOCUS79</name>
</gene>
<feature type="compositionally biased region" description="Basic and acidic residues" evidence="1">
    <location>
        <begin position="19"/>
        <end position="29"/>
    </location>
</feature>
<reference evidence="2" key="1">
    <citation type="submission" date="2021-06" db="EMBL/GenBank/DDBJ databases">
        <authorList>
            <person name="Kallberg Y."/>
            <person name="Tangrot J."/>
            <person name="Rosling A."/>
        </authorList>
    </citation>
    <scope>NUCLEOTIDE SEQUENCE</scope>
    <source>
        <strain evidence="2">AZ414A</strain>
    </source>
</reference>
<keyword evidence="3" id="KW-1185">Reference proteome</keyword>
<feature type="compositionally biased region" description="Basic residues" evidence="1">
    <location>
        <begin position="1"/>
        <end position="14"/>
    </location>
</feature>
<dbReference type="SUPFAM" id="SSF81383">
    <property type="entry name" value="F-box domain"/>
    <property type="match status" value="1"/>
</dbReference>